<protein>
    <submittedName>
        <fullName evidence="1">Uncharacterized protein</fullName>
    </submittedName>
</protein>
<evidence type="ECO:0000313" key="2">
    <source>
        <dbReference type="Proteomes" id="UP000315540"/>
    </source>
</evidence>
<keyword evidence="2" id="KW-1185">Reference proteome</keyword>
<comment type="caution">
    <text evidence="1">The sequence shown here is derived from an EMBL/GenBank/DDBJ whole genome shotgun (WGS) entry which is preliminary data.</text>
</comment>
<dbReference type="RefSeq" id="WP_140592040.1">
    <property type="nucleotide sequence ID" value="NZ_VFWZ01000002.1"/>
</dbReference>
<gene>
    <name evidence="1" type="ORF">FHK87_07380</name>
</gene>
<name>A0A504JHT8_9FLAO</name>
<proteinExistence type="predicted"/>
<evidence type="ECO:0000313" key="1">
    <source>
        <dbReference type="EMBL" id="TPN87398.1"/>
    </source>
</evidence>
<sequence>MNEFNYKISELEVDFYKDFKVEVSKDDELLLAVDKIDDSLWLIQTSWAEDNLILIKKELADELVKFLEYKINERYNTELPVILHPNFFMSIDTSNPN</sequence>
<dbReference type="EMBL" id="VFWZ01000002">
    <property type="protein sequence ID" value="TPN87398.1"/>
    <property type="molecule type" value="Genomic_DNA"/>
</dbReference>
<dbReference type="AlphaFoldDB" id="A0A504JHT8"/>
<organism evidence="1 2">
    <name type="scientific">Aquimarina algicola</name>
    <dbReference type="NCBI Taxonomy" id="2589995"/>
    <lineage>
        <taxon>Bacteria</taxon>
        <taxon>Pseudomonadati</taxon>
        <taxon>Bacteroidota</taxon>
        <taxon>Flavobacteriia</taxon>
        <taxon>Flavobacteriales</taxon>
        <taxon>Flavobacteriaceae</taxon>
        <taxon>Aquimarina</taxon>
    </lineage>
</organism>
<dbReference type="Proteomes" id="UP000315540">
    <property type="component" value="Unassembled WGS sequence"/>
</dbReference>
<accession>A0A504JHT8</accession>
<dbReference type="OrthoDB" id="1456569at2"/>
<reference evidence="1 2" key="1">
    <citation type="submission" date="2019-06" db="EMBL/GenBank/DDBJ databases">
        <authorList>
            <person name="Meng X."/>
        </authorList>
    </citation>
    <scope>NUCLEOTIDE SEQUENCE [LARGE SCALE GENOMIC DNA]</scope>
    <source>
        <strain evidence="1 2">M625</strain>
    </source>
</reference>